<feature type="compositionally biased region" description="Acidic residues" evidence="1">
    <location>
        <begin position="979"/>
        <end position="1000"/>
    </location>
</feature>
<dbReference type="Gene3D" id="3.40.50.10190">
    <property type="entry name" value="BRCT domain"/>
    <property type="match status" value="5"/>
</dbReference>
<dbReference type="PROSITE" id="PS50172">
    <property type="entry name" value="BRCT"/>
    <property type="match status" value="4"/>
</dbReference>
<dbReference type="PANTHER" id="PTHR47667:SF1">
    <property type="entry name" value="REGULATOR OF TY1 TRANSPOSITION PROTEIN 107"/>
    <property type="match status" value="1"/>
</dbReference>
<dbReference type="Pfam" id="PF12738">
    <property type="entry name" value="PTCB-BRCT"/>
    <property type="match status" value="2"/>
</dbReference>
<feature type="region of interest" description="Disordered" evidence="1">
    <location>
        <begin position="522"/>
        <end position="1101"/>
    </location>
</feature>
<dbReference type="GO" id="GO:0006302">
    <property type="term" value="P:double-strand break repair"/>
    <property type="evidence" value="ECO:0007669"/>
    <property type="project" value="TreeGrafter"/>
</dbReference>
<dbReference type="PANTHER" id="PTHR47667">
    <property type="entry name" value="REGULATOR OF TY1 TRANSPOSITION PROTEIN 107"/>
    <property type="match status" value="1"/>
</dbReference>
<evidence type="ECO:0000256" key="1">
    <source>
        <dbReference type="SAM" id="MobiDB-lite"/>
    </source>
</evidence>
<feature type="domain" description="BRCT" evidence="2">
    <location>
        <begin position="1239"/>
        <end position="1306"/>
    </location>
</feature>
<feature type="compositionally biased region" description="Low complexity" evidence="1">
    <location>
        <begin position="1069"/>
        <end position="1101"/>
    </location>
</feature>
<feature type="domain" description="BRCT" evidence="2">
    <location>
        <begin position="87"/>
        <end position="167"/>
    </location>
</feature>
<feature type="region of interest" description="Disordered" evidence="1">
    <location>
        <begin position="291"/>
        <end position="320"/>
    </location>
</feature>
<gene>
    <name evidence="3" type="ORF">EST38_g4150</name>
</gene>
<sequence>MQLFSSIRYYLSPTLTPEKREFLQYTLDNNGARAAESLSEATHVISNSDRFEGWQDLREETAVVTDKWLERSLVLGKPQPPNYYSVDPAMIFSGVIACATELPAQDLEVLSAGILALGGQWRTGLTKEVTHLFAIDSKSSKYSTALHHQDQTHVKVVLPHWFDDSVRLGLGGLATEPYEWPDPPILRNDQGLFVGKKEEGEEDVKVKRATNVETDPLKRSYYSTAIRYIPDPSSSSPVKIPTSSLATSSNIKPVWEGRRILLGRSLMLFKGRRQAVEVGIQRAGGEIVRWDGDEEEDLEEQSASSEDTQEAWKRRERERERKEANAVEGCDIYITRWRVGRAYVRAYRCRKTIGTLAWLYHVQSTGTVTSPLDQLLHYPIPNKKIEGFTQHEITVTNYTGEAREYLKKLITTMGAQFTPSMSGKNTALVAATKDGTKATKAQSWSIPVVNHTWLEDCFVQWRNLTLATDKYIKFPPGIDFAKMLGERGVGVGVSGRYYSSGEGKEDKGGGKLDEEVSELEGVYEGEDEDDQTDASRLNVKSEQGDEEEELSEGEREDVGMQMEVDFEVPVHPDSDNDGGNNGERHARSRLQRKNTANTDTQNSVRDANEVSDVLLDGDGDAVMSNPAATPPEEEAEPPLPPPRKKRGSTTVQAKAGGTAKSVSTPKRKGKSVNGEGSQTEDEVVSKPPQSKAKAKAKKVVQEEEEEEESEEDDEGGYASSPLKSKSGKTPLKSNAKPTSSRKSPTKSTRSKQQQQPSDSEDDEIRVVQHVTRRVRVVVDEDEDHGDEEENEQAKKGRRKSLSDRKTGGRESSAKTRMKGRSSTGKSVVEVEEEEEPVSKSKSKASPGKSKAKAKSKTVQRSEDEDEGEPPVTTKKTSAHSISTTTARPKSKSAASSKAPPPPPSEDSEDSDEPPESIFAPTTKKGSGKENEKAIEKEKEKEKENSIVVKPKSKAAATSKSDGKAPSKPGKGKAKQAPEVESEDEDEDVNMEPPPEEDEEEVPAKKGKKKQPPTKPAASTSTARKRRSLPEDPPPPPAVPSGSKSQKPKSTSGSTAAAARPSMGPPPVPAARASVAPSDVTSTSTTSHTPGTSKRAAAAKATAKLHDVIMPDVINFESQMRKARKSGGGASGFFVVSGDTPEEEDGAGRRGKKGAAGKGKEKEADGDDGDEKKVAGKRRKRNSDVAAEQEGGDEEEEEEEENQQKKKRKKGEQENISVGAAKKGGQASIKLTTTQVQLDDDVIKALNKLGVTMCTRPSECTHLLASAIVRTEKFLVALAGGAYILSKDWALDSAKAGKLLPESKYTLNDPSNKYDLDLEASLNRARKGKLFEGKTFYVAGKSILSSLPLLKNVVMACGGQLKEVQKLTQRVLSAGPERYAISSQADVSAWRQLAEQGFMVYSLELVLSGALHQRLNLDEYKLSLEEDQ</sequence>
<feature type="compositionally biased region" description="Acidic residues" evidence="1">
    <location>
        <begin position="1189"/>
        <end position="1200"/>
    </location>
</feature>
<dbReference type="SMART" id="SM00292">
    <property type="entry name" value="BRCT"/>
    <property type="match status" value="3"/>
</dbReference>
<dbReference type="GO" id="GO:1990683">
    <property type="term" value="P:DNA double-strand break attachment to nuclear envelope"/>
    <property type="evidence" value="ECO:0007669"/>
    <property type="project" value="TreeGrafter"/>
</dbReference>
<feature type="compositionally biased region" description="Low complexity" evidence="1">
    <location>
        <begin position="945"/>
        <end position="978"/>
    </location>
</feature>
<organism evidence="3 4">
    <name type="scientific">Candolleomyces aberdarensis</name>
    <dbReference type="NCBI Taxonomy" id="2316362"/>
    <lineage>
        <taxon>Eukaryota</taxon>
        <taxon>Fungi</taxon>
        <taxon>Dikarya</taxon>
        <taxon>Basidiomycota</taxon>
        <taxon>Agaricomycotina</taxon>
        <taxon>Agaricomycetes</taxon>
        <taxon>Agaricomycetidae</taxon>
        <taxon>Agaricales</taxon>
        <taxon>Agaricineae</taxon>
        <taxon>Psathyrellaceae</taxon>
        <taxon>Candolleomyces</taxon>
    </lineage>
</organism>
<feature type="compositionally biased region" description="Basic and acidic residues" evidence="1">
    <location>
        <begin position="926"/>
        <end position="944"/>
    </location>
</feature>
<feature type="domain" description="BRCT" evidence="2">
    <location>
        <begin position="383"/>
        <end position="458"/>
    </location>
</feature>
<comment type="caution">
    <text evidence="3">The sequence shown here is derived from an EMBL/GenBank/DDBJ whole genome shotgun (WGS) entry which is preliminary data.</text>
</comment>
<feature type="compositionally biased region" description="Acidic residues" evidence="1">
    <location>
        <begin position="905"/>
        <end position="914"/>
    </location>
</feature>
<feature type="compositionally biased region" description="Basic and acidic residues" evidence="1">
    <location>
        <begin position="800"/>
        <end position="813"/>
    </location>
</feature>
<dbReference type="Pfam" id="PF16589">
    <property type="entry name" value="BRCT_2"/>
    <property type="match status" value="1"/>
</dbReference>
<feature type="compositionally biased region" description="Acidic residues" evidence="1">
    <location>
        <begin position="522"/>
        <end position="532"/>
    </location>
</feature>
<dbReference type="InterPro" id="IPR001357">
    <property type="entry name" value="BRCT_dom"/>
</dbReference>
<dbReference type="GO" id="GO:0035361">
    <property type="term" value="C:Cul8-RING ubiquitin ligase complex"/>
    <property type="evidence" value="ECO:0007669"/>
    <property type="project" value="TreeGrafter"/>
</dbReference>
<dbReference type="CDD" id="cd17743">
    <property type="entry name" value="BRCT_BRC1_like_rpt5"/>
    <property type="match status" value="1"/>
</dbReference>
<dbReference type="GO" id="GO:0005634">
    <property type="term" value="C:nucleus"/>
    <property type="evidence" value="ECO:0007669"/>
    <property type="project" value="TreeGrafter"/>
</dbReference>
<dbReference type="CDD" id="cd18432">
    <property type="entry name" value="BRCT_PAXIP1_rpt6_like"/>
    <property type="match status" value="1"/>
</dbReference>
<dbReference type="SUPFAM" id="SSF52113">
    <property type="entry name" value="BRCT domain"/>
    <property type="match status" value="4"/>
</dbReference>
<keyword evidence="4" id="KW-1185">Reference proteome</keyword>
<feature type="compositionally biased region" description="Polar residues" evidence="1">
    <location>
        <begin position="873"/>
        <end position="887"/>
    </location>
</feature>
<feature type="compositionally biased region" description="Basic and acidic residues" evidence="1">
    <location>
        <begin position="310"/>
        <end position="320"/>
    </location>
</feature>
<proteinExistence type="predicted"/>
<dbReference type="InterPro" id="IPR036420">
    <property type="entry name" value="BRCT_dom_sf"/>
</dbReference>
<dbReference type="Proteomes" id="UP000290288">
    <property type="component" value="Unassembled WGS sequence"/>
</dbReference>
<protein>
    <recommendedName>
        <fullName evidence="2">BRCT domain-containing protein</fullName>
    </recommendedName>
</protein>
<feature type="compositionally biased region" description="Acidic residues" evidence="1">
    <location>
        <begin position="779"/>
        <end position="790"/>
    </location>
</feature>
<name>A0A4Q2DNN2_9AGAR</name>
<evidence type="ECO:0000313" key="4">
    <source>
        <dbReference type="Proteomes" id="UP000290288"/>
    </source>
</evidence>
<evidence type="ECO:0000313" key="3">
    <source>
        <dbReference type="EMBL" id="RXW21707.1"/>
    </source>
</evidence>
<dbReference type="Pfam" id="PF16770">
    <property type="entry name" value="RTT107_BRCT_5"/>
    <property type="match status" value="1"/>
</dbReference>
<feature type="region of interest" description="Disordered" evidence="1">
    <location>
        <begin position="1119"/>
        <end position="1223"/>
    </location>
</feature>
<dbReference type="OrthoDB" id="342264at2759"/>
<feature type="compositionally biased region" description="Polar residues" evidence="1">
    <location>
        <begin position="593"/>
        <end position="605"/>
    </location>
</feature>
<feature type="domain" description="BRCT" evidence="2">
    <location>
        <begin position="1"/>
        <end position="86"/>
    </location>
</feature>
<feature type="compositionally biased region" description="Acidic residues" evidence="1">
    <location>
        <begin position="702"/>
        <end position="715"/>
    </location>
</feature>
<evidence type="ECO:0000259" key="2">
    <source>
        <dbReference type="PROSITE" id="PS50172"/>
    </source>
</evidence>
<accession>A0A4Q2DNN2</accession>
<dbReference type="CDD" id="cd18436">
    <property type="entry name" value="BRCT_BRC1_like_rpt2"/>
    <property type="match status" value="1"/>
</dbReference>
<dbReference type="InterPro" id="IPR053036">
    <property type="entry name" value="CellCycle_DNARepair_Reg"/>
</dbReference>
<dbReference type="STRING" id="2316362.A0A4Q2DNN2"/>
<reference evidence="3 4" key="1">
    <citation type="submission" date="2019-01" db="EMBL/GenBank/DDBJ databases">
        <title>Draft genome sequence of Psathyrella aberdarensis IHI B618.</title>
        <authorList>
            <person name="Buettner E."/>
            <person name="Kellner H."/>
        </authorList>
    </citation>
    <scope>NUCLEOTIDE SEQUENCE [LARGE SCALE GENOMIC DNA]</scope>
    <source>
        <strain evidence="3 4">IHI B618</strain>
    </source>
</reference>
<feature type="compositionally biased region" description="Low complexity" evidence="1">
    <location>
        <begin position="736"/>
        <end position="755"/>
    </location>
</feature>
<dbReference type="EMBL" id="SDEE01000098">
    <property type="protein sequence ID" value="RXW21707.1"/>
    <property type="molecule type" value="Genomic_DNA"/>
</dbReference>